<dbReference type="SUPFAM" id="SSF58100">
    <property type="entry name" value="Bacterial hemolysins"/>
    <property type="match status" value="1"/>
</dbReference>
<protein>
    <submittedName>
        <fullName evidence="2">Uncharacterized protein</fullName>
    </submittedName>
</protein>
<dbReference type="AlphaFoldDB" id="S8BY66"/>
<keyword evidence="3" id="KW-1185">Reference proteome</keyword>
<organism evidence="2 3">
    <name type="scientific">Dactylellina haptotyla (strain CBS 200.50)</name>
    <name type="common">Nematode-trapping fungus</name>
    <name type="synonym">Monacrosporium haptotylum</name>
    <dbReference type="NCBI Taxonomy" id="1284197"/>
    <lineage>
        <taxon>Eukaryota</taxon>
        <taxon>Fungi</taxon>
        <taxon>Dikarya</taxon>
        <taxon>Ascomycota</taxon>
        <taxon>Pezizomycotina</taxon>
        <taxon>Orbiliomycetes</taxon>
        <taxon>Orbiliales</taxon>
        <taxon>Orbiliaceae</taxon>
        <taxon>Dactylellina</taxon>
    </lineage>
</organism>
<feature type="coiled-coil region" evidence="1">
    <location>
        <begin position="231"/>
        <end position="258"/>
    </location>
</feature>
<evidence type="ECO:0000313" key="2">
    <source>
        <dbReference type="EMBL" id="EPS44428.1"/>
    </source>
</evidence>
<accession>S8BY66</accession>
<gene>
    <name evidence="2" type="ORF">H072_1541</name>
</gene>
<dbReference type="Gene3D" id="1.20.1170.10">
    <property type="match status" value="1"/>
</dbReference>
<proteinExistence type="predicted"/>
<reference evidence="3" key="2">
    <citation type="submission" date="2013-04" db="EMBL/GenBank/DDBJ databases">
        <title>Genomic mechanisms accounting for the adaptation to parasitism in nematode-trapping fungi.</title>
        <authorList>
            <person name="Ahren D.G."/>
        </authorList>
    </citation>
    <scope>NUCLEOTIDE SEQUENCE [LARGE SCALE GENOMIC DNA]</scope>
    <source>
        <strain evidence="3">CBS 200.50</strain>
    </source>
</reference>
<reference evidence="2 3" key="1">
    <citation type="journal article" date="2013" name="PLoS Genet.">
        <title>Genomic mechanisms accounting for the adaptation to parasitism in nematode-trapping fungi.</title>
        <authorList>
            <person name="Meerupati T."/>
            <person name="Andersson K.M."/>
            <person name="Friman E."/>
            <person name="Kumar D."/>
            <person name="Tunlid A."/>
            <person name="Ahren D."/>
        </authorList>
    </citation>
    <scope>NUCLEOTIDE SEQUENCE [LARGE SCALE GENOMIC DNA]</scope>
    <source>
        <strain evidence="2 3">CBS 200.50</strain>
    </source>
</reference>
<name>S8BY66_DACHA</name>
<evidence type="ECO:0000313" key="3">
    <source>
        <dbReference type="Proteomes" id="UP000015100"/>
    </source>
</evidence>
<dbReference type="HOGENOM" id="CLU_715755_0_0_1"/>
<dbReference type="EMBL" id="AQGS01000046">
    <property type="protein sequence ID" value="EPS44428.1"/>
    <property type="molecule type" value="Genomic_DNA"/>
</dbReference>
<dbReference type="OrthoDB" id="5282510at2759"/>
<sequence length="386" mass="42304">MRLDVGVRVLSIGGLISSVFAIPTGRIDSRQIQDPLLDEISQPPQTFLTNNKFILDDDNFGSLNGYVAIGVNLPATTNDFNIKYDKDKFYNSMKEVILKHGDFYAMTRDAYISIHSHTEKYYGDIVKKLVEYGTRVSQYAEVASIIYALTAKTLEEMEALAQGTPERLAKLQMLNQLLGGMAGVTLSMGQNSTLIHDGLVQFQAGTITDSGLITNSSSRLFAAQGDVDATFTRMKSELDAAENKMNELQAKIDAGDKSEATYWDHYSAVIDSMIKGSAWAICWDTIDDLRAIGTQSTHILNYISGTLTQLNTAIGGFARISAAFADMRSQFVSAAGDVDPNANPRMFSERVFRDTLNTAAADWQMVKQAANTFTTNTASQLQSLGL</sequence>
<comment type="caution">
    <text evidence="2">The sequence shown here is derived from an EMBL/GenBank/DDBJ whole genome shotgun (WGS) entry which is preliminary data.</text>
</comment>
<keyword evidence="1" id="KW-0175">Coiled coil</keyword>
<dbReference type="Proteomes" id="UP000015100">
    <property type="component" value="Unassembled WGS sequence"/>
</dbReference>
<dbReference type="OMA" id="HGDFYAM"/>
<evidence type="ECO:0000256" key="1">
    <source>
        <dbReference type="SAM" id="Coils"/>
    </source>
</evidence>